<dbReference type="RefSeq" id="WP_341370625.1">
    <property type="nucleotide sequence ID" value="NZ_JBBPCO010000006.1"/>
</dbReference>
<feature type="transmembrane region" description="Helical" evidence="6">
    <location>
        <begin position="37"/>
        <end position="58"/>
    </location>
</feature>
<name>A0ABU9DA42_9PROT</name>
<feature type="transmembrane region" description="Helical" evidence="6">
    <location>
        <begin position="70"/>
        <end position="91"/>
    </location>
</feature>
<dbReference type="Pfam" id="PF00892">
    <property type="entry name" value="EamA"/>
    <property type="match status" value="2"/>
</dbReference>
<feature type="transmembrane region" description="Helical" evidence="6">
    <location>
        <begin position="148"/>
        <end position="168"/>
    </location>
</feature>
<keyword evidence="4 6" id="KW-1133">Transmembrane helix</keyword>
<feature type="transmembrane region" description="Helical" evidence="6">
    <location>
        <begin position="97"/>
        <end position="116"/>
    </location>
</feature>
<keyword evidence="9" id="KW-1185">Reference proteome</keyword>
<feature type="domain" description="EamA" evidence="7">
    <location>
        <begin position="151"/>
        <end position="285"/>
    </location>
</feature>
<accession>A0ABU9DA42</accession>
<evidence type="ECO:0000313" key="9">
    <source>
        <dbReference type="Proteomes" id="UP001446205"/>
    </source>
</evidence>
<evidence type="ECO:0000256" key="2">
    <source>
        <dbReference type="ARBA" id="ARBA00022475"/>
    </source>
</evidence>
<feature type="transmembrane region" description="Helical" evidence="6">
    <location>
        <begin position="242"/>
        <end position="262"/>
    </location>
</feature>
<protein>
    <submittedName>
        <fullName evidence="8">EamA family transporter</fullName>
    </submittedName>
</protein>
<proteinExistence type="predicted"/>
<evidence type="ECO:0000256" key="5">
    <source>
        <dbReference type="ARBA" id="ARBA00023136"/>
    </source>
</evidence>
<feature type="domain" description="EamA" evidence="7">
    <location>
        <begin position="13"/>
        <end position="139"/>
    </location>
</feature>
<dbReference type="SUPFAM" id="SSF103481">
    <property type="entry name" value="Multidrug resistance efflux transporter EmrE"/>
    <property type="match status" value="2"/>
</dbReference>
<dbReference type="InterPro" id="IPR000620">
    <property type="entry name" value="EamA_dom"/>
</dbReference>
<dbReference type="Proteomes" id="UP001446205">
    <property type="component" value="Unassembled WGS sequence"/>
</dbReference>
<evidence type="ECO:0000313" key="8">
    <source>
        <dbReference type="EMBL" id="MEK8089568.1"/>
    </source>
</evidence>
<evidence type="ECO:0000259" key="7">
    <source>
        <dbReference type="Pfam" id="PF00892"/>
    </source>
</evidence>
<feature type="transmembrane region" description="Helical" evidence="6">
    <location>
        <begin position="123"/>
        <end position="142"/>
    </location>
</feature>
<feature type="transmembrane region" description="Helical" evidence="6">
    <location>
        <begin position="180"/>
        <end position="201"/>
    </location>
</feature>
<reference evidence="8 9" key="1">
    <citation type="submission" date="2024-04" db="EMBL/GenBank/DDBJ databases">
        <authorList>
            <person name="Abashina T."/>
            <person name="Shaikin A."/>
        </authorList>
    </citation>
    <scope>NUCLEOTIDE SEQUENCE [LARGE SCALE GENOMIC DNA]</scope>
    <source>
        <strain evidence="8 9">AAFK</strain>
    </source>
</reference>
<comment type="caution">
    <text evidence="8">The sequence shown here is derived from an EMBL/GenBank/DDBJ whole genome shotgun (WGS) entry which is preliminary data.</text>
</comment>
<sequence length="302" mass="32926">MQGKSSAGPLAALALLSLIWGYNWIFMKDALEYSPPFLFAGLRATVGAGVLLAISPLLGVSLRPPPWRQMLPLGLVQTTGFVGFTVLALVYGGAGKTAILVYTMPVWLILLAWPLLHERVHGLQWPALGLVLGGIIVLLAPWSHHTGYANALFGLLSALCWAISAILLKQLGQDRQVNMMNLTAWQMLLGGMVLLLIAWAIEPMQIRWTPRFVLDLAYNALPANALAWLLWSYALQRLSAGIAGMSMLFTPLIGVFAAWAHLGEVPGRWEGLGMLSILIALALVSWQHWQGRERVPLAAAQE</sequence>
<evidence type="ECO:0000256" key="4">
    <source>
        <dbReference type="ARBA" id="ARBA00022989"/>
    </source>
</evidence>
<dbReference type="PANTHER" id="PTHR32322">
    <property type="entry name" value="INNER MEMBRANE TRANSPORTER"/>
    <property type="match status" value="1"/>
</dbReference>
<keyword evidence="5 6" id="KW-0472">Membrane</keyword>
<gene>
    <name evidence="8" type="ORF">WOB96_07290</name>
</gene>
<keyword evidence="2" id="KW-1003">Cell membrane</keyword>
<keyword evidence="3 6" id="KW-0812">Transmembrane</keyword>
<feature type="transmembrane region" description="Helical" evidence="6">
    <location>
        <begin position="268"/>
        <end position="286"/>
    </location>
</feature>
<comment type="subcellular location">
    <subcellularLocation>
        <location evidence="1">Cell membrane</location>
        <topology evidence="1">Multi-pass membrane protein</topology>
    </subcellularLocation>
</comment>
<evidence type="ECO:0000256" key="6">
    <source>
        <dbReference type="SAM" id="Phobius"/>
    </source>
</evidence>
<feature type="transmembrane region" description="Helical" evidence="6">
    <location>
        <begin position="216"/>
        <end position="235"/>
    </location>
</feature>
<dbReference type="EMBL" id="JBBPCO010000006">
    <property type="protein sequence ID" value="MEK8089568.1"/>
    <property type="molecule type" value="Genomic_DNA"/>
</dbReference>
<evidence type="ECO:0000256" key="3">
    <source>
        <dbReference type="ARBA" id="ARBA00022692"/>
    </source>
</evidence>
<evidence type="ECO:0000256" key="1">
    <source>
        <dbReference type="ARBA" id="ARBA00004651"/>
    </source>
</evidence>
<dbReference type="InterPro" id="IPR050638">
    <property type="entry name" value="AA-Vitamin_Transporters"/>
</dbReference>
<dbReference type="InterPro" id="IPR037185">
    <property type="entry name" value="EmrE-like"/>
</dbReference>
<organism evidence="8 9">
    <name type="scientific">Thermithiobacillus plumbiphilus</name>
    <dbReference type="NCBI Taxonomy" id="1729899"/>
    <lineage>
        <taxon>Bacteria</taxon>
        <taxon>Pseudomonadati</taxon>
        <taxon>Pseudomonadota</taxon>
        <taxon>Acidithiobacillia</taxon>
        <taxon>Acidithiobacillales</taxon>
        <taxon>Thermithiobacillaceae</taxon>
        <taxon>Thermithiobacillus</taxon>
    </lineage>
</organism>
<dbReference type="PANTHER" id="PTHR32322:SF18">
    <property type="entry name" value="S-ADENOSYLMETHIONINE_S-ADENOSYLHOMOCYSTEINE TRANSPORTER"/>
    <property type="match status" value="1"/>
</dbReference>